<dbReference type="EMBL" id="SGPL01001092">
    <property type="protein sequence ID" value="THH04855.1"/>
    <property type="molecule type" value="Genomic_DNA"/>
</dbReference>
<dbReference type="Proteomes" id="UP000310158">
    <property type="component" value="Unassembled WGS sequence"/>
</dbReference>
<evidence type="ECO:0000313" key="4">
    <source>
        <dbReference type="Proteomes" id="UP000310158"/>
    </source>
</evidence>
<evidence type="ECO:0000259" key="2">
    <source>
        <dbReference type="Pfam" id="PF00078"/>
    </source>
</evidence>
<gene>
    <name evidence="3" type="ORF">EW146_g10064</name>
</gene>
<accession>A0A4S4L0Y8</accession>
<evidence type="ECO:0000313" key="3">
    <source>
        <dbReference type="EMBL" id="THH04855.1"/>
    </source>
</evidence>
<keyword evidence="4" id="KW-1185">Reference proteome</keyword>
<dbReference type="OrthoDB" id="3363652at2759"/>
<dbReference type="Pfam" id="PF00078">
    <property type="entry name" value="RVT_1"/>
    <property type="match status" value="1"/>
</dbReference>
<organism evidence="3 4">
    <name type="scientific">Bondarzewia mesenterica</name>
    <dbReference type="NCBI Taxonomy" id="1095465"/>
    <lineage>
        <taxon>Eukaryota</taxon>
        <taxon>Fungi</taxon>
        <taxon>Dikarya</taxon>
        <taxon>Basidiomycota</taxon>
        <taxon>Agaricomycotina</taxon>
        <taxon>Agaricomycetes</taxon>
        <taxon>Russulales</taxon>
        <taxon>Bondarzewiaceae</taxon>
        <taxon>Bondarzewia</taxon>
    </lineage>
</organism>
<dbReference type="InterPro" id="IPR000477">
    <property type="entry name" value="RT_dom"/>
</dbReference>
<dbReference type="InterPro" id="IPR051320">
    <property type="entry name" value="Viral_Replic_Matur_Polypro"/>
</dbReference>
<dbReference type="SUPFAM" id="SSF56672">
    <property type="entry name" value="DNA/RNA polymerases"/>
    <property type="match status" value="1"/>
</dbReference>
<dbReference type="AlphaFoldDB" id="A0A4S4L0Y8"/>
<sequence>MTNPPQGKSHLPFFPQPLEWMTSMSHPQCSPTKSAKSHPPYTESQPQKKSAHLHWGTYHPPSGTSSLDNPPLTDSVPADNLPHNSARVTDAPSPTFNLGVNDDSTTLEDGTELPEIREESNLSIYSHHTDPWKKEQISIIAPIAHKDVKFCGNIVLAQKAHTTKGLSYNELKLLINDECTKHGFPHKFDLLERTTTPTQAAIPPQQTKWRICQSFKALNDITTISPMPQGDIRAKQQVLAGHHWITIFDFASGFYACPIAEEDQPYICFYVAERGYYKYLHMLFGLMGAPSHFADITAMALSDLIGILCQLFVDDGSIAGDIFADKMKALRTLLLQIRTTGLSLSAAKTQFFMTSAKFAGKTIGPNRINTDSSKISAIINWETPTTMKGASLAVMNRI</sequence>
<dbReference type="PANTHER" id="PTHR33064">
    <property type="entry name" value="POL PROTEIN"/>
    <property type="match status" value="1"/>
</dbReference>
<feature type="compositionally biased region" description="Polar residues" evidence="1">
    <location>
        <begin position="22"/>
        <end position="34"/>
    </location>
</feature>
<comment type="caution">
    <text evidence="3">The sequence shown here is derived from an EMBL/GenBank/DDBJ whole genome shotgun (WGS) entry which is preliminary data.</text>
</comment>
<dbReference type="InterPro" id="IPR043502">
    <property type="entry name" value="DNA/RNA_pol_sf"/>
</dbReference>
<feature type="region of interest" description="Disordered" evidence="1">
    <location>
        <begin position="1"/>
        <end position="112"/>
    </location>
</feature>
<name>A0A4S4L0Y8_9AGAM</name>
<dbReference type="Gene3D" id="3.10.10.10">
    <property type="entry name" value="HIV Type 1 Reverse Transcriptase, subunit A, domain 1"/>
    <property type="match status" value="1"/>
</dbReference>
<dbReference type="PANTHER" id="PTHR33064:SF37">
    <property type="entry name" value="RIBONUCLEASE H"/>
    <property type="match status" value="1"/>
</dbReference>
<feature type="domain" description="Reverse transcriptase" evidence="2">
    <location>
        <begin position="206"/>
        <end position="362"/>
    </location>
</feature>
<proteinExistence type="predicted"/>
<evidence type="ECO:0000256" key="1">
    <source>
        <dbReference type="SAM" id="MobiDB-lite"/>
    </source>
</evidence>
<dbReference type="CDD" id="cd01647">
    <property type="entry name" value="RT_LTR"/>
    <property type="match status" value="1"/>
</dbReference>
<dbReference type="InterPro" id="IPR043128">
    <property type="entry name" value="Rev_trsase/Diguanyl_cyclase"/>
</dbReference>
<dbReference type="Gene3D" id="3.30.70.270">
    <property type="match status" value="1"/>
</dbReference>
<reference evidence="3 4" key="1">
    <citation type="submission" date="2019-02" db="EMBL/GenBank/DDBJ databases">
        <title>Genome sequencing of the rare red list fungi Bondarzewia mesenterica.</title>
        <authorList>
            <person name="Buettner E."/>
            <person name="Kellner H."/>
        </authorList>
    </citation>
    <scope>NUCLEOTIDE SEQUENCE [LARGE SCALE GENOMIC DNA]</scope>
    <source>
        <strain evidence="3 4">DSM 108281</strain>
    </source>
</reference>
<feature type="compositionally biased region" description="Polar residues" evidence="1">
    <location>
        <begin position="82"/>
        <end position="104"/>
    </location>
</feature>
<protein>
    <recommendedName>
        <fullName evidence="2">Reverse transcriptase domain-containing protein</fullName>
    </recommendedName>
</protein>